<name>A0A2N7ARR9_9LACO</name>
<dbReference type="PANTHER" id="PTHR43479">
    <property type="entry name" value="ACREF/ENVCD OPERON REPRESSOR-RELATED"/>
    <property type="match status" value="1"/>
</dbReference>
<proteinExistence type="predicted"/>
<dbReference type="SUPFAM" id="SSF46689">
    <property type="entry name" value="Homeodomain-like"/>
    <property type="match status" value="1"/>
</dbReference>
<comment type="caution">
    <text evidence="4">The sequence shown here is derived from an EMBL/GenBank/DDBJ whole genome shotgun (WGS) entry which is preliminary data.</text>
</comment>
<dbReference type="InterPro" id="IPR009057">
    <property type="entry name" value="Homeodomain-like_sf"/>
</dbReference>
<accession>A0A2N7ARR9</accession>
<evidence type="ECO:0000259" key="3">
    <source>
        <dbReference type="PROSITE" id="PS50977"/>
    </source>
</evidence>
<dbReference type="InterPro" id="IPR050624">
    <property type="entry name" value="HTH-type_Tx_Regulator"/>
</dbReference>
<sequence>MRKIDETKRDAIVKAVFQITFDESITNLSIAKIAKKVGVSKATMYVYYDDKTDMLSKIFLNVKQLMDDGLDKKLSVDATFKQRVRLAVEHFANKFIEYPYEANFMWAILANPKLVNDGVVEKSQQMVKSLYDLFAEGVENDYWITNDMEILVSIMFSPIKQITETYFRKEQSVPQDKMKELIDILIKTDVVE</sequence>
<dbReference type="Pfam" id="PF00440">
    <property type="entry name" value="TetR_N"/>
    <property type="match status" value="1"/>
</dbReference>
<evidence type="ECO:0000313" key="5">
    <source>
        <dbReference type="Proteomes" id="UP000235649"/>
    </source>
</evidence>
<dbReference type="EMBL" id="NIPR01000052">
    <property type="protein sequence ID" value="PMD68039.1"/>
    <property type="molecule type" value="Genomic_DNA"/>
</dbReference>
<dbReference type="Gene3D" id="1.10.357.10">
    <property type="entry name" value="Tetracycline Repressor, domain 2"/>
    <property type="match status" value="1"/>
</dbReference>
<reference evidence="4 5" key="1">
    <citation type="submission" date="2017-05" db="EMBL/GenBank/DDBJ databases">
        <title>Lactobacillus nurukis nov., sp. nov., isolated from nuruk.</title>
        <authorList>
            <person name="Kim S.-J."/>
        </authorList>
    </citation>
    <scope>NUCLEOTIDE SEQUENCE [LARGE SCALE GENOMIC DNA]</scope>
    <source>
        <strain evidence="4 5">SYF10-1a</strain>
    </source>
</reference>
<dbReference type="InterPro" id="IPR001647">
    <property type="entry name" value="HTH_TetR"/>
</dbReference>
<feature type="domain" description="HTH tetR-type" evidence="3">
    <location>
        <begin position="6"/>
        <end position="66"/>
    </location>
</feature>
<dbReference type="RefSeq" id="WP_102196834.1">
    <property type="nucleotide sequence ID" value="NZ_NIPR01000052.1"/>
</dbReference>
<dbReference type="Proteomes" id="UP000235649">
    <property type="component" value="Unassembled WGS sequence"/>
</dbReference>
<gene>
    <name evidence="4" type="ORF">CBP76_10540</name>
</gene>
<dbReference type="GO" id="GO:0003677">
    <property type="term" value="F:DNA binding"/>
    <property type="evidence" value="ECO:0007669"/>
    <property type="project" value="UniProtKB-UniRule"/>
</dbReference>
<feature type="DNA-binding region" description="H-T-H motif" evidence="2">
    <location>
        <begin position="29"/>
        <end position="48"/>
    </location>
</feature>
<dbReference type="OrthoDB" id="6430772at2"/>
<dbReference type="PROSITE" id="PS50977">
    <property type="entry name" value="HTH_TETR_2"/>
    <property type="match status" value="1"/>
</dbReference>
<dbReference type="PANTHER" id="PTHR43479:SF11">
    <property type="entry name" value="ACREF_ENVCD OPERON REPRESSOR-RELATED"/>
    <property type="match status" value="1"/>
</dbReference>
<protein>
    <recommendedName>
        <fullName evidence="3">HTH tetR-type domain-containing protein</fullName>
    </recommendedName>
</protein>
<evidence type="ECO:0000256" key="2">
    <source>
        <dbReference type="PROSITE-ProRule" id="PRU00335"/>
    </source>
</evidence>
<keyword evidence="5" id="KW-1185">Reference proteome</keyword>
<evidence type="ECO:0000313" key="4">
    <source>
        <dbReference type="EMBL" id="PMD68039.1"/>
    </source>
</evidence>
<organism evidence="4 5">
    <name type="scientific">Companilactobacillus nuruki</name>
    <dbReference type="NCBI Taxonomy" id="1993540"/>
    <lineage>
        <taxon>Bacteria</taxon>
        <taxon>Bacillati</taxon>
        <taxon>Bacillota</taxon>
        <taxon>Bacilli</taxon>
        <taxon>Lactobacillales</taxon>
        <taxon>Lactobacillaceae</taxon>
        <taxon>Companilactobacillus</taxon>
    </lineage>
</organism>
<keyword evidence="1 2" id="KW-0238">DNA-binding</keyword>
<dbReference type="AlphaFoldDB" id="A0A2N7ARR9"/>
<evidence type="ECO:0000256" key="1">
    <source>
        <dbReference type="ARBA" id="ARBA00023125"/>
    </source>
</evidence>